<dbReference type="InterPro" id="IPR036047">
    <property type="entry name" value="F-box-like_dom_sf"/>
</dbReference>
<keyword evidence="5" id="KW-1185">Reference proteome</keyword>
<dbReference type="PANTHER" id="PTHR10706">
    <property type="entry name" value="F-BOX FAMILY PROTEIN"/>
    <property type="match status" value="1"/>
</dbReference>
<dbReference type="SUPFAM" id="SSF81383">
    <property type="entry name" value="F-box domain"/>
    <property type="match status" value="1"/>
</dbReference>
<dbReference type="PROSITE" id="PS50181">
    <property type="entry name" value="FBOX"/>
    <property type="match status" value="1"/>
</dbReference>
<evidence type="ECO:0000256" key="2">
    <source>
        <dbReference type="ARBA" id="ARBA00010611"/>
    </source>
</evidence>
<dbReference type="Gene3D" id="1.20.1280.50">
    <property type="match status" value="1"/>
</dbReference>
<comment type="pathway">
    <text evidence="1">Protein modification; protein ubiquitination.</text>
</comment>
<evidence type="ECO:0000259" key="4">
    <source>
        <dbReference type="PROSITE" id="PS50181"/>
    </source>
</evidence>
<dbReference type="RefSeq" id="XP_022337685.1">
    <property type="nucleotide sequence ID" value="XM_022481977.1"/>
</dbReference>
<sequence length="376" mass="42863">MEFLSLPPELLSRILCYVPGRDLSNVCRSCKILRDAAYVDSVWQRKCEEVLCRYGDSIGLWRRDLEYYGGLLQVKYDKGCIKGTELIAPICSCVDGPLRKKAMFTISMTSEGKVEVVSVHDTSSGPRPCLLRVERDKAKERVLEYKVPDKDYIIKAKDARDHPLLQQWMQEELESEYMDIYFNCFFRRSVTLLSSRHHYQWSPLKLPCKSRVNAPIQPGLFKGTYSAHGIEVLSLDYDEELTEVTVTKITGDPNVPATKVSVKGDLTSSLVLTAEEQGSIRDLNAASQRSAAERDLPEKQPFVIPENCFDRDISDIPKSCSFRCKAKGQIASHGYKHSSFSEGHFVVFDESKFGMVWLELMSFSIYYRVDDKELND</sequence>
<keyword evidence="3" id="KW-0833">Ubl conjugation pathway</keyword>
<evidence type="ECO:0000256" key="3">
    <source>
        <dbReference type="ARBA" id="ARBA00022786"/>
    </source>
</evidence>
<dbReference type="OrthoDB" id="722566at2759"/>
<feature type="domain" description="F-box" evidence="4">
    <location>
        <begin position="1"/>
        <end position="46"/>
    </location>
</feature>
<dbReference type="PANTHER" id="PTHR10706:SF130">
    <property type="entry name" value="F-BOX ONLY PROTEIN 31"/>
    <property type="match status" value="1"/>
</dbReference>
<dbReference type="Pfam" id="PF12937">
    <property type="entry name" value="F-box-like"/>
    <property type="match status" value="1"/>
</dbReference>
<dbReference type="GeneID" id="111133515"/>
<dbReference type="Proteomes" id="UP000694844">
    <property type="component" value="Chromosome 5"/>
</dbReference>
<dbReference type="GO" id="GO:0016567">
    <property type="term" value="P:protein ubiquitination"/>
    <property type="evidence" value="ECO:0007669"/>
    <property type="project" value="UniProtKB-UniPathway"/>
</dbReference>
<name>A0A8B8EC40_CRAVI</name>
<comment type="similarity">
    <text evidence="2">Belongs to the FBXO31 family.</text>
</comment>
<dbReference type="Pfam" id="PF12014">
    <property type="entry name" value="Cyclin_D1_bind"/>
    <property type="match status" value="1"/>
</dbReference>
<accession>A0A8B8EC40</accession>
<reference evidence="6" key="1">
    <citation type="submission" date="2025-08" db="UniProtKB">
        <authorList>
            <consortium name="RefSeq"/>
        </authorList>
    </citation>
    <scope>IDENTIFICATION</scope>
    <source>
        <tissue evidence="6">Whole sample</tissue>
    </source>
</reference>
<dbReference type="UniPathway" id="UPA00143"/>
<evidence type="ECO:0000256" key="1">
    <source>
        <dbReference type="ARBA" id="ARBA00004906"/>
    </source>
</evidence>
<evidence type="ECO:0000313" key="5">
    <source>
        <dbReference type="Proteomes" id="UP000694844"/>
    </source>
</evidence>
<dbReference type="AlphaFoldDB" id="A0A8B8EC40"/>
<evidence type="ECO:0000313" key="6">
    <source>
        <dbReference type="RefSeq" id="XP_022337685.1"/>
    </source>
</evidence>
<protein>
    <submittedName>
        <fullName evidence="6">F-box only protein 31-like isoform X2</fullName>
    </submittedName>
</protein>
<dbReference type="InterPro" id="IPR001810">
    <property type="entry name" value="F-box_dom"/>
</dbReference>
<proteinExistence type="inferred from homology"/>
<gene>
    <name evidence="6" type="primary">LOC111133515</name>
</gene>
<dbReference type="InterPro" id="IPR045048">
    <property type="entry name" value="FBXO31/39"/>
</dbReference>
<organism evidence="5 6">
    <name type="scientific">Crassostrea virginica</name>
    <name type="common">Eastern oyster</name>
    <dbReference type="NCBI Taxonomy" id="6565"/>
    <lineage>
        <taxon>Eukaryota</taxon>
        <taxon>Metazoa</taxon>
        <taxon>Spiralia</taxon>
        <taxon>Lophotrochozoa</taxon>
        <taxon>Mollusca</taxon>
        <taxon>Bivalvia</taxon>
        <taxon>Autobranchia</taxon>
        <taxon>Pteriomorphia</taxon>
        <taxon>Ostreida</taxon>
        <taxon>Ostreoidea</taxon>
        <taxon>Ostreidae</taxon>
        <taxon>Crassostrea</taxon>
    </lineage>
</organism>